<dbReference type="PANTHER" id="PTHR11679">
    <property type="entry name" value="VESICLE PROTEIN SORTING-ASSOCIATED"/>
    <property type="match status" value="1"/>
</dbReference>
<dbReference type="Proteomes" id="UP001610446">
    <property type="component" value="Unassembled WGS sequence"/>
</dbReference>
<evidence type="ECO:0000313" key="3">
    <source>
        <dbReference type="EMBL" id="KAL2840691.1"/>
    </source>
</evidence>
<gene>
    <name evidence="3" type="ORF">BJY01DRAFT_249909</name>
</gene>
<feature type="compositionally biased region" description="Polar residues" evidence="2">
    <location>
        <begin position="298"/>
        <end position="314"/>
    </location>
</feature>
<proteinExistence type="inferred from homology"/>
<comment type="caution">
    <text evidence="3">The sequence shown here is derived from an EMBL/GenBank/DDBJ whole genome shotgun (WGS) entry which is preliminary data.</text>
</comment>
<evidence type="ECO:0000256" key="1">
    <source>
        <dbReference type="ARBA" id="ARBA00009884"/>
    </source>
</evidence>
<comment type="similarity">
    <text evidence="1">Belongs to the STXBP/unc-18/SEC1 family.</text>
</comment>
<feature type="region of interest" description="Disordered" evidence="2">
    <location>
        <begin position="297"/>
        <end position="316"/>
    </location>
</feature>
<dbReference type="InterPro" id="IPR036045">
    <property type="entry name" value="Sec1-like_sf"/>
</dbReference>
<dbReference type="Gene3D" id="3.90.830.10">
    <property type="entry name" value="Syntaxin Binding Protein 1, Chain A, domain 2"/>
    <property type="match status" value="1"/>
</dbReference>
<evidence type="ECO:0000313" key="4">
    <source>
        <dbReference type="Proteomes" id="UP001610446"/>
    </source>
</evidence>
<dbReference type="Gene3D" id="1.25.40.850">
    <property type="match status" value="1"/>
</dbReference>
<dbReference type="EMBL" id="JBFXLU010000118">
    <property type="protein sequence ID" value="KAL2840691.1"/>
    <property type="molecule type" value="Genomic_DNA"/>
</dbReference>
<dbReference type="Gene3D" id="3.40.50.1910">
    <property type="match status" value="2"/>
</dbReference>
<sequence length="673" mass="74922">MSPETRRQCCNGYRFTVAMAPFPGSDADYLKDKARRDLLNLLEGVRGKKNLVISQGLAGPVGLFVKFSQLQEYGVDRVFLLENGNVDSSQRNVVFLAYAEKIRQVRAVAEQIQRLQRNSSTDHEFSIFWVPRRTLVSNNILENAGIIGDVNIAELPLYFFPLEQDVLSLELEDSFTDLYLHKDPGCVFHAAKALMDIQQRHGYFPRIVGKGDHARRLADLLLRMRKELDAEESSGLVGLSSRGLLPSASIESLIVIDREVDFGTPLLTQLTYEGLIDELVGIKHNQADVDTSIVGAASTPQAQESSKASQQFKQGQKRKIQLDASDQLFNQLRDANFAIVGDILNKVARRLETDYESRHTAKTTTELREFVNKLPSYQLEHQSLRVHTNLAEEIMRNTRSDIFRKILEVQQNDAAGADPTYQHPLIEELIARDVPLKSILRLLCLESCMSGGLRPKDLENFKRQITQAYGHQHLLTFSALEKMDLLQPRSAAAAMLIPGTGAQTGSKTNYSYLRKHLHLVIEDVSEKEPDDIAYVYSGFAPLSIRLIQCILQKSYVLSLMRGGPATQANTASPGWLGFEDVVKSARGSTFSIVQKGDDKAVRARQTVSGNNAPKTVFVFFLGGITFTEIAALRFIAAQEAPCRKIVICTTGLINGDRMMDSAIEKGSFALAEA</sequence>
<reference evidence="3 4" key="1">
    <citation type="submission" date="2024-07" db="EMBL/GenBank/DDBJ databases">
        <title>Section-level genome sequencing and comparative genomics of Aspergillus sections Usti and Cavernicolus.</title>
        <authorList>
            <consortium name="Lawrence Berkeley National Laboratory"/>
            <person name="Nybo J.L."/>
            <person name="Vesth T.C."/>
            <person name="Theobald S."/>
            <person name="Frisvad J.C."/>
            <person name="Larsen T.O."/>
            <person name="Kjaerboelling I."/>
            <person name="Rothschild-Mancinelli K."/>
            <person name="Lyhne E.K."/>
            <person name="Kogle M.E."/>
            <person name="Barry K."/>
            <person name="Clum A."/>
            <person name="Na H."/>
            <person name="Ledsgaard L."/>
            <person name="Lin J."/>
            <person name="Lipzen A."/>
            <person name="Kuo A."/>
            <person name="Riley R."/>
            <person name="Mondo S."/>
            <person name="Labutti K."/>
            <person name="Haridas S."/>
            <person name="Pangalinan J."/>
            <person name="Salamov A.A."/>
            <person name="Simmons B.A."/>
            <person name="Magnuson J.K."/>
            <person name="Chen J."/>
            <person name="Drula E."/>
            <person name="Henrissat B."/>
            <person name="Wiebenga A."/>
            <person name="Lubbers R.J."/>
            <person name="Gomes A.C."/>
            <person name="Makela M.R."/>
            <person name="Stajich J."/>
            <person name="Grigoriev I.V."/>
            <person name="Mortensen U.H."/>
            <person name="De Vries R.P."/>
            <person name="Baker S.E."/>
            <person name="Andersen M.R."/>
        </authorList>
    </citation>
    <scope>NUCLEOTIDE SEQUENCE [LARGE SCALE GENOMIC DNA]</scope>
    <source>
        <strain evidence="3 4">CBS 123904</strain>
    </source>
</reference>
<dbReference type="Gene3D" id="3.40.50.2060">
    <property type="match status" value="1"/>
</dbReference>
<dbReference type="InterPro" id="IPR027482">
    <property type="entry name" value="Sec1-like_dom2"/>
</dbReference>
<protein>
    <submittedName>
        <fullName evidence="3">Sec1-like protein</fullName>
    </submittedName>
</protein>
<dbReference type="InterPro" id="IPR001619">
    <property type="entry name" value="Sec1-like"/>
</dbReference>
<name>A0ABR4JKW6_9EURO</name>
<dbReference type="Pfam" id="PF00995">
    <property type="entry name" value="Sec1"/>
    <property type="match status" value="1"/>
</dbReference>
<evidence type="ECO:0000256" key="2">
    <source>
        <dbReference type="SAM" id="MobiDB-lite"/>
    </source>
</evidence>
<accession>A0ABR4JKW6</accession>
<organism evidence="3 4">
    <name type="scientific">Aspergillus pseudoustus</name>
    <dbReference type="NCBI Taxonomy" id="1810923"/>
    <lineage>
        <taxon>Eukaryota</taxon>
        <taxon>Fungi</taxon>
        <taxon>Dikarya</taxon>
        <taxon>Ascomycota</taxon>
        <taxon>Pezizomycotina</taxon>
        <taxon>Eurotiomycetes</taxon>
        <taxon>Eurotiomycetidae</taxon>
        <taxon>Eurotiales</taxon>
        <taxon>Aspergillaceae</taxon>
        <taxon>Aspergillus</taxon>
        <taxon>Aspergillus subgen. Nidulantes</taxon>
    </lineage>
</organism>
<dbReference type="InterPro" id="IPR043154">
    <property type="entry name" value="Sec-1-like_dom1"/>
</dbReference>
<dbReference type="InterPro" id="IPR043155">
    <property type="entry name" value="VPS33_dom3b"/>
</dbReference>
<dbReference type="SUPFAM" id="SSF56815">
    <property type="entry name" value="Sec1/munc18-like (SM) proteins"/>
    <property type="match status" value="1"/>
</dbReference>
<dbReference type="InterPro" id="IPR043127">
    <property type="entry name" value="Sec-1-like_dom3a"/>
</dbReference>
<keyword evidence="4" id="KW-1185">Reference proteome</keyword>